<reference evidence="1 2" key="1">
    <citation type="journal article" date="2010" name="Stand. Genomic Sci.">
        <title>Complete genome sequence of Coraliomargarita akajimensis type strain (04OKA010-24).</title>
        <authorList>
            <person name="Mavromatis K."/>
            <person name="Abt B."/>
            <person name="Brambilla E."/>
            <person name="Lapidus A."/>
            <person name="Copeland A."/>
            <person name="Deshpande S."/>
            <person name="Nolan M."/>
            <person name="Lucas S."/>
            <person name="Tice H."/>
            <person name="Cheng J.F."/>
            <person name="Han C."/>
            <person name="Detter J.C."/>
            <person name="Woyke T."/>
            <person name="Goodwin L."/>
            <person name="Pitluck S."/>
            <person name="Held B."/>
            <person name="Brettin T."/>
            <person name="Tapia R."/>
            <person name="Ivanova N."/>
            <person name="Mikhailova N."/>
            <person name="Pati A."/>
            <person name="Liolios K."/>
            <person name="Chen A."/>
            <person name="Palaniappan K."/>
            <person name="Land M."/>
            <person name="Hauser L."/>
            <person name="Chang Y.J."/>
            <person name="Jeffries C.D."/>
            <person name="Rohde M."/>
            <person name="Goker M."/>
            <person name="Bristow J."/>
            <person name="Eisen J.A."/>
            <person name="Markowitz V."/>
            <person name="Hugenholtz P."/>
            <person name="Klenk H.P."/>
            <person name="Kyrpides N.C."/>
        </authorList>
    </citation>
    <scope>NUCLEOTIDE SEQUENCE [LARGE SCALE GENOMIC DNA]</scope>
    <source>
        <strain evidence="2">DSM 45221 / IAM 15411 / JCM 23193 / KCTC 12865</strain>
    </source>
</reference>
<evidence type="ECO:0008006" key="3">
    <source>
        <dbReference type="Google" id="ProtNLM"/>
    </source>
</evidence>
<protein>
    <recommendedName>
        <fullName evidence="3">Lipoprotein</fullName>
    </recommendedName>
</protein>
<evidence type="ECO:0000313" key="2">
    <source>
        <dbReference type="Proteomes" id="UP000000925"/>
    </source>
</evidence>
<dbReference type="Proteomes" id="UP000000925">
    <property type="component" value="Chromosome"/>
</dbReference>
<dbReference type="KEGG" id="caa:Caka_3089"/>
<gene>
    <name evidence="1" type="ordered locus">Caka_3089</name>
</gene>
<accession>D5EI62</accession>
<sequence>MTRPLIILMTCLAGLIVAGCAKQNRNAIYVLVGTGSPDFDLAIEGSTSQFMVTGPGKEDSYGEISIRSDGTEKGMFRWGGSVCQVGTATNPPNEIQFEGTTKEVLFYGVAEMDPETGDGVLLKKGRIQPGAFTLTHNYNELITALQFDEER</sequence>
<keyword evidence="2" id="KW-1185">Reference proteome</keyword>
<name>D5EI62_CORAD</name>
<organism evidence="1 2">
    <name type="scientific">Coraliomargarita akajimensis (strain DSM 45221 / IAM 15411 / JCM 23193 / KCTC 12865 / 04OKA010-24)</name>
    <dbReference type="NCBI Taxonomy" id="583355"/>
    <lineage>
        <taxon>Bacteria</taxon>
        <taxon>Pseudomonadati</taxon>
        <taxon>Verrucomicrobiota</taxon>
        <taxon>Opitutia</taxon>
        <taxon>Puniceicoccales</taxon>
        <taxon>Coraliomargaritaceae</taxon>
        <taxon>Coraliomargarita</taxon>
    </lineage>
</organism>
<dbReference type="PROSITE" id="PS51257">
    <property type="entry name" value="PROKAR_LIPOPROTEIN"/>
    <property type="match status" value="1"/>
</dbReference>
<dbReference type="EMBL" id="CP001998">
    <property type="protein sequence ID" value="ADE56102.1"/>
    <property type="molecule type" value="Genomic_DNA"/>
</dbReference>
<proteinExistence type="predicted"/>
<dbReference type="STRING" id="583355.Caka_3089"/>
<evidence type="ECO:0000313" key="1">
    <source>
        <dbReference type="EMBL" id="ADE56102.1"/>
    </source>
</evidence>
<dbReference type="HOGENOM" id="CLU_1728291_0_0_0"/>
<dbReference type="AlphaFoldDB" id="D5EI62"/>
<dbReference type="RefSeq" id="WP_013044818.1">
    <property type="nucleotide sequence ID" value="NC_014008.1"/>
</dbReference>